<reference evidence="2" key="1">
    <citation type="journal article" date="2012" name="Science">
        <title>The Paleozoic origin of enzymatic lignin decomposition reconstructed from 31 fungal genomes.</title>
        <authorList>
            <person name="Floudas D."/>
            <person name="Binder M."/>
            <person name="Riley R."/>
            <person name="Barry K."/>
            <person name="Blanchette R.A."/>
            <person name="Henrissat B."/>
            <person name="Martinez A.T."/>
            <person name="Otillar R."/>
            <person name="Spatafora J.W."/>
            <person name="Yadav J.S."/>
            <person name="Aerts A."/>
            <person name="Benoit I."/>
            <person name="Boyd A."/>
            <person name="Carlson A."/>
            <person name="Copeland A."/>
            <person name="Coutinho P.M."/>
            <person name="de Vries R.P."/>
            <person name="Ferreira P."/>
            <person name="Findley K."/>
            <person name="Foster B."/>
            <person name="Gaskell J."/>
            <person name="Glotzer D."/>
            <person name="Gorecki P."/>
            <person name="Heitman J."/>
            <person name="Hesse C."/>
            <person name="Hori C."/>
            <person name="Igarashi K."/>
            <person name="Jurgens J.A."/>
            <person name="Kallen N."/>
            <person name="Kersten P."/>
            <person name="Kohler A."/>
            <person name="Kuees U."/>
            <person name="Kumar T.K.A."/>
            <person name="Kuo A."/>
            <person name="LaButti K."/>
            <person name="Larrondo L.F."/>
            <person name="Lindquist E."/>
            <person name="Ling A."/>
            <person name="Lombard V."/>
            <person name="Lucas S."/>
            <person name="Lundell T."/>
            <person name="Martin R."/>
            <person name="McLaughlin D.J."/>
            <person name="Morgenstern I."/>
            <person name="Morin E."/>
            <person name="Murat C."/>
            <person name="Nagy L.G."/>
            <person name="Nolan M."/>
            <person name="Ohm R.A."/>
            <person name="Patyshakuliyeva A."/>
            <person name="Rokas A."/>
            <person name="Ruiz-Duenas F.J."/>
            <person name="Sabat G."/>
            <person name="Salamov A."/>
            <person name="Samejima M."/>
            <person name="Schmutz J."/>
            <person name="Slot J.C."/>
            <person name="St John F."/>
            <person name="Stenlid J."/>
            <person name="Sun H."/>
            <person name="Sun S."/>
            <person name="Syed K."/>
            <person name="Tsang A."/>
            <person name="Wiebenga A."/>
            <person name="Young D."/>
            <person name="Pisabarro A."/>
            <person name="Eastwood D.C."/>
            <person name="Martin F."/>
            <person name="Cullen D."/>
            <person name="Grigoriev I.V."/>
            <person name="Hibbett D.S."/>
        </authorList>
    </citation>
    <scope>NUCLEOTIDE SEQUENCE [LARGE SCALE GENOMIC DNA]</scope>
    <source>
        <strain evidence="2">TFB10046</strain>
    </source>
</reference>
<dbReference type="OMA" id="MWIMFIL"/>
<feature type="non-terminal residue" evidence="1">
    <location>
        <position position="1"/>
    </location>
</feature>
<organism evidence="1 2">
    <name type="scientific">Auricularia subglabra (strain TFB-10046 / SS5)</name>
    <name type="common">White-rot fungus</name>
    <name type="synonym">Auricularia delicata (strain TFB10046)</name>
    <dbReference type="NCBI Taxonomy" id="717982"/>
    <lineage>
        <taxon>Eukaryota</taxon>
        <taxon>Fungi</taxon>
        <taxon>Dikarya</taxon>
        <taxon>Basidiomycota</taxon>
        <taxon>Agaricomycotina</taxon>
        <taxon>Agaricomycetes</taxon>
        <taxon>Auriculariales</taxon>
        <taxon>Auriculariaceae</taxon>
        <taxon>Auricularia</taxon>
    </lineage>
</organism>
<dbReference type="EMBL" id="JH687836">
    <property type="protein sequence ID" value="EJD37716.1"/>
    <property type="molecule type" value="Genomic_DNA"/>
</dbReference>
<dbReference type="SUPFAM" id="SSF64288">
    <property type="entry name" value="Chorismate lyase-like"/>
    <property type="match status" value="1"/>
</dbReference>
<dbReference type="InterPro" id="IPR028978">
    <property type="entry name" value="Chorismate_lyase_/UTRA_dom_sf"/>
</dbReference>
<dbReference type="KEGG" id="adl:AURDEDRAFT_25094"/>
<dbReference type="InParanoid" id="J0WUT9"/>
<evidence type="ECO:0000313" key="2">
    <source>
        <dbReference type="Proteomes" id="UP000006514"/>
    </source>
</evidence>
<dbReference type="OrthoDB" id="5673at2759"/>
<name>J0WUT9_AURST</name>
<accession>J0WUT9</accession>
<dbReference type="Gene3D" id="3.40.1410.10">
    <property type="entry name" value="Chorismate lyase-like"/>
    <property type="match status" value="1"/>
</dbReference>
<sequence length="193" mass="21707">LPRVHMSSTDTFGPNKTNVKFPWPQDITGLERIVLSTNGSLQRLLSAYFAEQIDAEVVSTHTYYSQSEDDKESKSLPLTQRRIINLICNGTVVCTATSTIVVHSREVADLFDKGFFIGQVIRQLQKTPSFTLLDVNVRDVEEDSLGSSALSSALSTPSTSSQGRKQRLWRHYKLGIEGLECDIEELFMDRDMF</sequence>
<dbReference type="eggNOG" id="ENOG502SE2A">
    <property type="taxonomic scope" value="Eukaryota"/>
</dbReference>
<dbReference type="Proteomes" id="UP000006514">
    <property type="component" value="Unassembled WGS sequence"/>
</dbReference>
<protein>
    <submittedName>
        <fullName evidence="1">Uncharacterized protein</fullName>
    </submittedName>
</protein>
<evidence type="ECO:0000313" key="1">
    <source>
        <dbReference type="EMBL" id="EJD37716.1"/>
    </source>
</evidence>
<keyword evidence="2" id="KW-1185">Reference proteome</keyword>
<proteinExistence type="predicted"/>
<dbReference type="AlphaFoldDB" id="J0WUT9"/>
<gene>
    <name evidence="1" type="ORF">AURDEDRAFT_25094</name>
</gene>
<feature type="non-terminal residue" evidence="1">
    <location>
        <position position="193"/>
    </location>
</feature>